<name>A0A6A5KVW8_9PLEO</name>
<keyword evidence="4" id="KW-1185">Reference proteome</keyword>
<proteinExistence type="predicted"/>
<feature type="non-terminal residue" evidence="3">
    <location>
        <position position="340"/>
    </location>
</feature>
<dbReference type="Proteomes" id="UP000800040">
    <property type="component" value="Unassembled WGS sequence"/>
</dbReference>
<evidence type="ECO:0000259" key="2">
    <source>
        <dbReference type="Pfam" id="PF22893"/>
    </source>
</evidence>
<accession>A0A6A5KVW8</accession>
<dbReference type="AlphaFoldDB" id="A0A6A5KVW8"/>
<feature type="domain" description="Ubiquitin-like" evidence="2">
    <location>
        <begin position="255"/>
        <end position="337"/>
    </location>
</feature>
<sequence>MPITFGAVGDIISVCLLVKDLVEALDKARGSKAEYQAAIRELWILDRALLEIDLLMRQHGDGSTPELRSLCETGKRAVARCQGLVSTFLGRIRKYQSSLGENQKPNLVKEVTAAVRWRIGEKEALEQFRVEIVGTSSSLQMLLATASVTLLTLNRKEMSEKLDEAERRNDIANIAQHTALDCIKDRIENANQNIEAGNTILGKISETLRLDWLRQLGSELKTLMWRAMAVNISTYQAVIRLQTSLPSRLEGGLIEEPVILEDPLGRIAPVHLQFITSWDAFNSVLESRFQNIQGLKKVKQRDYGLQERGTGREIEQSRLWQSAFLPGQRVEMSFIFHLDE</sequence>
<dbReference type="EMBL" id="ML975258">
    <property type="protein sequence ID" value="KAF1837793.1"/>
    <property type="molecule type" value="Genomic_DNA"/>
</dbReference>
<evidence type="ECO:0000313" key="4">
    <source>
        <dbReference type="Proteomes" id="UP000800040"/>
    </source>
</evidence>
<dbReference type="PANTHER" id="PTHR38886:SF1">
    <property type="entry name" value="NACHT-NTPASE AND P-LOOP NTPASES N-TERMINAL DOMAIN-CONTAINING PROTEIN"/>
    <property type="match status" value="1"/>
</dbReference>
<keyword evidence="1" id="KW-0175">Coiled coil</keyword>
<protein>
    <recommendedName>
        <fullName evidence="2">Ubiquitin-like domain-containing protein</fullName>
    </recommendedName>
</protein>
<feature type="coiled-coil region" evidence="1">
    <location>
        <begin position="148"/>
        <end position="175"/>
    </location>
</feature>
<dbReference type="PANTHER" id="PTHR38886">
    <property type="entry name" value="SESA DOMAIN-CONTAINING PROTEIN"/>
    <property type="match status" value="1"/>
</dbReference>
<dbReference type="Pfam" id="PF22893">
    <property type="entry name" value="ULD_2"/>
    <property type="match status" value="1"/>
</dbReference>
<reference evidence="3" key="1">
    <citation type="submission" date="2020-01" db="EMBL/GenBank/DDBJ databases">
        <authorList>
            <consortium name="DOE Joint Genome Institute"/>
            <person name="Haridas S."/>
            <person name="Albert R."/>
            <person name="Binder M."/>
            <person name="Bloem J."/>
            <person name="Labutti K."/>
            <person name="Salamov A."/>
            <person name="Andreopoulos B."/>
            <person name="Baker S.E."/>
            <person name="Barry K."/>
            <person name="Bills G."/>
            <person name="Bluhm B.H."/>
            <person name="Cannon C."/>
            <person name="Castanera R."/>
            <person name="Culley D.E."/>
            <person name="Daum C."/>
            <person name="Ezra D."/>
            <person name="Gonzalez J.B."/>
            <person name="Henrissat B."/>
            <person name="Kuo A."/>
            <person name="Liang C."/>
            <person name="Lipzen A."/>
            <person name="Lutzoni F."/>
            <person name="Magnuson J."/>
            <person name="Mondo S."/>
            <person name="Nolan M."/>
            <person name="Ohm R."/>
            <person name="Pangilinan J."/>
            <person name="Park H.-J."/>
            <person name="Ramirez L."/>
            <person name="Alfaro M."/>
            <person name="Sun H."/>
            <person name="Tritt A."/>
            <person name="Yoshinaga Y."/>
            <person name="Zwiers L.-H."/>
            <person name="Turgeon B.G."/>
            <person name="Goodwin S.B."/>
            <person name="Spatafora J.W."/>
            <person name="Crous P.W."/>
            <person name="Grigoriev I.V."/>
        </authorList>
    </citation>
    <scope>NUCLEOTIDE SEQUENCE</scope>
    <source>
        <strain evidence="3">P77</strain>
    </source>
</reference>
<organism evidence="3 4">
    <name type="scientific">Decorospora gaudefroyi</name>
    <dbReference type="NCBI Taxonomy" id="184978"/>
    <lineage>
        <taxon>Eukaryota</taxon>
        <taxon>Fungi</taxon>
        <taxon>Dikarya</taxon>
        <taxon>Ascomycota</taxon>
        <taxon>Pezizomycotina</taxon>
        <taxon>Dothideomycetes</taxon>
        <taxon>Pleosporomycetidae</taxon>
        <taxon>Pleosporales</taxon>
        <taxon>Pleosporineae</taxon>
        <taxon>Pleosporaceae</taxon>
        <taxon>Decorospora</taxon>
    </lineage>
</organism>
<dbReference type="InterPro" id="IPR054464">
    <property type="entry name" value="ULD_fung"/>
</dbReference>
<evidence type="ECO:0000313" key="3">
    <source>
        <dbReference type="EMBL" id="KAF1837793.1"/>
    </source>
</evidence>
<gene>
    <name evidence="3" type="ORF">BDW02DRAFT_466187</name>
</gene>
<dbReference type="OrthoDB" id="3045089at2759"/>
<evidence type="ECO:0000256" key="1">
    <source>
        <dbReference type="SAM" id="Coils"/>
    </source>
</evidence>